<organism evidence="6 7">
    <name type="scientific">Candidula unifasciata</name>
    <dbReference type="NCBI Taxonomy" id="100452"/>
    <lineage>
        <taxon>Eukaryota</taxon>
        <taxon>Metazoa</taxon>
        <taxon>Spiralia</taxon>
        <taxon>Lophotrochozoa</taxon>
        <taxon>Mollusca</taxon>
        <taxon>Gastropoda</taxon>
        <taxon>Heterobranchia</taxon>
        <taxon>Euthyneura</taxon>
        <taxon>Panpulmonata</taxon>
        <taxon>Eupulmonata</taxon>
        <taxon>Stylommatophora</taxon>
        <taxon>Helicina</taxon>
        <taxon>Helicoidea</taxon>
        <taxon>Geomitridae</taxon>
        <taxon>Candidula</taxon>
    </lineage>
</organism>
<keyword evidence="7" id="KW-1185">Reference proteome</keyword>
<evidence type="ECO:0000256" key="1">
    <source>
        <dbReference type="ARBA" id="ARBA00004123"/>
    </source>
</evidence>
<dbReference type="OrthoDB" id="26282at2759"/>
<feature type="region of interest" description="Disordered" evidence="4">
    <location>
        <begin position="592"/>
        <end position="612"/>
    </location>
</feature>
<dbReference type="FunFam" id="1.25.40.1040:FF:000002">
    <property type="entry name" value="Cleavage stimulation factor subunit 3"/>
    <property type="match status" value="1"/>
</dbReference>
<evidence type="ECO:0000256" key="4">
    <source>
        <dbReference type="SAM" id="MobiDB-lite"/>
    </source>
</evidence>
<comment type="subcellular location">
    <subcellularLocation>
        <location evidence="1">Nucleus</location>
    </subcellularLocation>
</comment>
<dbReference type="Gene3D" id="1.25.40.1040">
    <property type="match status" value="1"/>
</dbReference>
<dbReference type="SMART" id="SM00386">
    <property type="entry name" value="HAT"/>
    <property type="match status" value="11"/>
</dbReference>
<sequence length="744" mass="85706">MQKIGVPNMLPSSAGDRGGNLTGIIKPLVPEEQGSGYIADKTVKAEKRIQVYPYDTEAWSILIRDAQIKKIEDARVIYERLVDQFPNAGKYWKIYIEHELKLKNFERVEKLFQRCLIKVLNIDLWKLYLHYIKETKSTLPSYREKMAQAYDFALEKIGMDIMSYQIWAEYISFLKSVEAVGSYAENQRITAVRKVYQRGVTNPMINIELLWKDYTAYENSINSLIAKKMIDDRSREYMSARRVAKEYEVATRGLDKNAPSVPPQNSYNETKQVELWKKYIAWEKKNPLRTEDQTIITKRVMFAYEQCLLCLGHHPDIWIEAASYLDQSSKILTEKGDQNSGKLFADEAAAIYERAINSLMKKNMLIYFAYADFEESRMKFDKVHQIYKKLLDVEDIKPTLAYIQYMKFARRAEGIKSARTVFKTAREDKRSEYHIYVAAALMEYYCSKEKNIALKIFELGLKKYADSPEYASCYIDFMSHLNEDNNTRVLFERILSSDQLLPEKSTDIWSKFLSFESQVGDLVSLVKVEKRRTAAIEKIQAFNEKETALLIDRYKFLGLLPCADNELGAIGYWDLVRHHVLQLPSGSAKQALLSKDDSYNDQSKRPTFPAPDVEQMLPFKPRAVVPTGAHPVPGGVFPPPPAASVLLQSLPPPECFRGPHVIIDKFLEFMRHVKLPDRPVGDENGKDGDFRLDPGTKLSIEIASGVRKRKITEHESDDEDMELMVPAAPANDIYRARQQKKIIK</sequence>
<evidence type="ECO:0000256" key="3">
    <source>
        <dbReference type="ARBA" id="ARBA00023242"/>
    </source>
</evidence>
<dbReference type="EMBL" id="CAJHNH020006857">
    <property type="protein sequence ID" value="CAG5134130.1"/>
    <property type="molecule type" value="Genomic_DNA"/>
</dbReference>
<dbReference type="InterPro" id="IPR003107">
    <property type="entry name" value="HAT"/>
</dbReference>
<dbReference type="InterPro" id="IPR045243">
    <property type="entry name" value="Rna14-like"/>
</dbReference>
<feature type="domain" description="Suppressor of forked" evidence="5">
    <location>
        <begin position="40"/>
        <end position="567"/>
    </location>
</feature>
<evidence type="ECO:0000313" key="6">
    <source>
        <dbReference type="EMBL" id="CAG5134130.1"/>
    </source>
</evidence>
<dbReference type="PANTHER" id="PTHR19980">
    <property type="entry name" value="RNA CLEAVAGE STIMULATION FACTOR"/>
    <property type="match status" value="1"/>
</dbReference>
<dbReference type="Pfam" id="PF05843">
    <property type="entry name" value="Suf"/>
    <property type="match status" value="1"/>
</dbReference>
<keyword evidence="3" id="KW-0539">Nucleus</keyword>
<dbReference type="AlphaFoldDB" id="A0A8S4A1C5"/>
<gene>
    <name evidence="6" type="ORF">CUNI_LOCUS19688</name>
</gene>
<evidence type="ECO:0000313" key="7">
    <source>
        <dbReference type="Proteomes" id="UP000678393"/>
    </source>
</evidence>
<keyword evidence="2" id="KW-0677">Repeat</keyword>
<dbReference type="GO" id="GO:0031124">
    <property type="term" value="P:mRNA 3'-end processing"/>
    <property type="evidence" value="ECO:0007669"/>
    <property type="project" value="InterPro"/>
</dbReference>
<dbReference type="InterPro" id="IPR008847">
    <property type="entry name" value="Suf"/>
</dbReference>
<protein>
    <recommendedName>
        <fullName evidence="5">Suppressor of forked domain-containing protein</fullName>
    </recommendedName>
</protein>
<evidence type="ECO:0000259" key="5">
    <source>
        <dbReference type="Pfam" id="PF05843"/>
    </source>
</evidence>
<dbReference type="InterPro" id="IPR011990">
    <property type="entry name" value="TPR-like_helical_dom_sf"/>
</dbReference>
<feature type="compositionally biased region" description="Basic and acidic residues" evidence="4">
    <location>
        <begin position="594"/>
        <end position="604"/>
    </location>
</feature>
<name>A0A8S4A1C5_9EUPU</name>
<reference evidence="6" key="1">
    <citation type="submission" date="2021-04" db="EMBL/GenBank/DDBJ databases">
        <authorList>
            <consortium name="Molecular Ecology Group"/>
        </authorList>
    </citation>
    <scope>NUCLEOTIDE SEQUENCE</scope>
</reference>
<evidence type="ECO:0000256" key="2">
    <source>
        <dbReference type="ARBA" id="ARBA00022737"/>
    </source>
</evidence>
<dbReference type="SUPFAM" id="SSF48452">
    <property type="entry name" value="TPR-like"/>
    <property type="match status" value="1"/>
</dbReference>
<dbReference type="PANTHER" id="PTHR19980:SF0">
    <property type="entry name" value="CLEAVAGE STIMULATION FACTOR SUBUNIT 3"/>
    <property type="match status" value="1"/>
</dbReference>
<dbReference type="GO" id="GO:0005634">
    <property type="term" value="C:nucleus"/>
    <property type="evidence" value="ECO:0007669"/>
    <property type="project" value="UniProtKB-SubCell"/>
</dbReference>
<accession>A0A8S4A1C5</accession>
<dbReference type="Proteomes" id="UP000678393">
    <property type="component" value="Unassembled WGS sequence"/>
</dbReference>
<dbReference type="GO" id="GO:0003729">
    <property type="term" value="F:mRNA binding"/>
    <property type="evidence" value="ECO:0007669"/>
    <property type="project" value="TreeGrafter"/>
</dbReference>
<proteinExistence type="predicted"/>
<comment type="caution">
    <text evidence="6">The sequence shown here is derived from an EMBL/GenBank/DDBJ whole genome shotgun (WGS) entry which is preliminary data.</text>
</comment>